<accession>A0A2S6I2B9</accession>
<dbReference type="OrthoDB" id="1490673at2"/>
<evidence type="ECO:0000313" key="2">
    <source>
        <dbReference type="Proteomes" id="UP000237662"/>
    </source>
</evidence>
<organism evidence="1 2">
    <name type="scientific">Neolewinella xylanilytica</name>
    <dbReference type="NCBI Taxonomy" id="1514080"/>
    <lineage>
        <taxon>Bacteria</taxon>
        <taxon>Pseudomonadati</taxon>
        <taxon>Bacteroidota</taxon>
        <taxon>Saprospiria</taxon>
        <taxon>Saprospirales</taxon>
        <taxon>Lewinellaceae</taxon>
        <taxon>Neolewinella</taxon>
    </lineage>
</organism>
<sequence length="234" mass="26701">MDLCNLSPLRPGAILVLGLFATSLLAQSAEPSPRLRDGMVISMQFLPENAPLSDADVQAKGDRTASLLRGERGRYEGRGVMLTLVPEQTELTTTEGEDRQDYLIIDSGDPITRNWLQPGAIWGFHTILLMDSINRSDFETFIHRYWSPTRSDALPDSKLIFLKNLSGPDKGEFSYIWLIDSEETRDYYFPEAKVPSKMYTEFEKGWNWIYDPEYLGKYLAAPEDELFTDFVVVR</sequence>
<keyword evidence="2" id="KW-1185">Reference proteome</keyword>
<evidence type="ECO:0000313" key="1">
    <source>
        <dbReference type="EMBL" id="PPK85324.1"/>
    </source>
</evidence>
<proteinExistence type="predicted"/>
<name>A0A2S6I2B9_9BACT</name>
<dbReference type="AlphaFoldDB" id="A0A2S6I2B9"/>
<comment type="caution">
    <text evidence="1">The sequence shown here is derived from an EMBL/GenBank/DDBJ whole genome shotgun (WGS) entry which is preliminary data.</text>
</comment>
<reference evidence="1 2" key="1">
    <citation type="submission" date="2018-02" db="EMBL/GenBank/DDBJ databases">
        <title>Genomic Encyclopedia of Archaeal and Bacterial Type Strains, Phase II (KMG-II): from individual species to whole genera.</title>
        <authorList>
            <person name="Goeker M."/>
        </authorList>
    </citation>
    <scope>NUCLEOTIDE SEQUENCE [LARGE SCALE GENOMIC DNA]</scope>
    <source>
        <strain evidence="1 2">DSM 29526</strain>
    </source>
</reference>
<dbReference type="Proteomes" id="UP000237662">
    <property type="component" value="Unassembled WGS sequence"/>
</dbReference>
<protein>
    <submittedName>
        <fullName evidence="1">Uncharacterized protein</fullName>
    </submittedName>
</protein>
<gene>
    <name evidence="1" type="ORF">CLV84_2219</name>
</gene>
<dbReference type="EMBL" id="PTJC01000006">
    <property type="protein sequence ID" value="PPK85324.1"/>
    <property type="molecule type" value="Genomic_DNA"/>
</dbReference>
<dbReference type="RefSeq" id="WP_104419829.1">
    <property type="nucleotide sequence ID" value="NZ_PTJC01000006.1"/>
</dbReference>